<gene>
    <name evidence="1" type="ORF">LCGC14_1711110</name>
</gene>
<reference evidence="1" key="1">
    <citation type="journal article" date="2015" name="Nature">
        <title>Complex archaea that bridge the gap between prokaryotes and eukaryotes.</title>
        <authorList>
            <person name="Spang A."/>
            <person name="Saw J.H."/>
            <person name="Jorgensen S.L."/>
            <person name="Zaremba-Niedzwiedzka K."/>
            <person name="Martijn J."/>
            <person name="Lind A.E."/>
            <person name="van Eijk R."/>
            <person name="Schleper C."/>
            <person name="Guy L."/>
            <person name="Ettema T.J."/>
        </authorList>
    </citation>
    <scope>NUCLEOTIDE SEQUENCE</scope>
</reference>
<dbReference type="EMBL" id="LAZR01015261">
    <property type="protein sequence ID" value="KKM13939.1"/>
    <property type="molecule type" value="Genomic_DNA"/>
</dbReference>
<comment type="caution">
    <text evidence="1">The sequence shown here is derived from an EMBL/GenBank/DDBJ whole genome shotgun (WGS) entry which is preliminary data.</text>
</comment>
<dbReference type="InterPro" id="IPR007115">
    <property type="entry name" value="6-PTP_synth/QueD"/>
</dbReference>
<feature type="non-terminal residue" evidence="1">
    <location>
        <position position="49"/>
    </location>
</feature>
<accession>A0A0F9I2P2</accession>
<evidence type="ECO:0000313" key="1">
    <source>
        <dbReference type="EMBL" id="KKM13939.1"/>
    </source>
</evidence>
<dbReference type="SUPFAM" id="SSF55620">
    <property type="entry name" value="Tetrahydrobiopterin biosynthesis enzymes-like"/>
    <property type="match status" value="1"/>
</dbReference>
<sequence>MGHALWGYDGKCFMLHGHNYTCLVTVSAPEGLTDEGFVIDFGDIRERVA</sequence>
<dbReference type="Gene3D" id="3.30.479.10">
    <property type="entry name" value="6-pyruvoyl tetrahydropterin synthase/QueD"/>
    <property type="match status" value="1"/>
</dbReference>
<name>A0A0F9I2P2_9ZZZZ</name>
<organism evidence="1">
    <name type="scientific">marine sediment metagenome</name>
    <dbReference type="NCBI Taxonomy" id="412755"/>
    <lineage>
        <taxon>unclassified sequences</taxon>
        <taxon>metagenomes</taxon>
        <taxon>ecological metagenomes</taxon>
    </lineage>
</organism>
<protein>
    <submittedName>
        <fullName evidence="1">Uncharacterized protein</fullName>
    </submittedName>
</protein>
<dbReference type="InterPro" id="IPR038418">
    <property type="entry name" value="6-PTP_synth/QueD_sf"/>
</dbReference>
<proteinExistence type="predicted"/>
<dbReference type="AlphaFoldDB" id="A0A0F9I2P2"/>
<dbReference type="Pfam" id="PF01242">
    <property type="entry name" value="PTPS"/>
    <property type="match status" value="1"/>
</dbReference>